<dbReference type="PROSITE" id="PS51177">
    <property type="entry name" value="LUMAZINE_BIND"/>
    <property type="match status" value="2"/>
</dbReference>
<dbReference type="CDD" id="cd00402">
    <property type="entry name" value="Riboflavin_synthase_like"/>
    <property type="match status" value="1"/>
</dbReference>
<comment type="function">
    <text evidence="2">Catalyzes the dismutation of two molecules of 6,7-dimethyl-8-ribityllumazine, resulting in the formation of riboflavin and 5-amino-6-(D-ribitylamino)uracil.</text>
</comment>
<evidence type="ECO:0000259" key="10">
    <source>
        <dbReference type="PROSITE" id="PS51177"/>
    </source>
</evidence>
<gene>
    <name evidence="11" type="ORF">ONB1V03_LOCUS1186</name>
</gene>
<evidence type="ECO:0000256" key="7">
    <source>
        <dbReference type="ARBA" id="ARBA00022679"/>
    </source>
</evidence>
<dbReference type="GO" id="GO:0009231">
    <property type="term" value="P:riboflavin biosynthetic process"/>
    <property type="evidence" value="ECO:0007669"/>
    <property type="project" value="UniProtKB-KW"/>
</dbReference>
<dbReference type="Gene3D" id="2.40.30.20">
    <property type="match status" value="2"/>
</dbReference>
<dbReference type="InterPro" id="IPR023366">
    <property type="entry name" value="ATP_synth_asu-like_sf"/>
</dbReference>
<dbReference type="NCBIfam" id="TIGR00187">
    <property type="entry name" value="ribE"/>
    <property type="match status" value="1"/>
</dbReference>
<comment type="catalytic activity">
    <reaction evidence="1">
        <text>2 6,7-dimethyl-8-(1-D-ribityl)lumazine + H(+) = 5-amino-6-(D-ribitylamino)uracil + riboflavin</text>
        <dbReference type="Rhea" id="RHEA:20772"/>
        <dbReference type="ChEBI" id="CHEBI:15378"/>
        <dbReference type="ChEBI" id="CHEBI:15934"/>
        <dbReference type="ChEBI" id="CHEBI:57986"/>
        <dbReference type="ChEBI" id="CHEBI:58201"/>
        <dbReference type="EC" id="2.5.1.9"/>
    </reaction>
</comment>
<dbReference type="NCBIfam" id="NF006767">
    <property type="entry name" value="PRK09289.1"/>
    <property type="match status" value="1"/>
</dbReference>
<dbReference type="PANTHER" id="PTHR21098:SF12">
    <property type="entry name" value="RIBOFLAVIN SYNTHASE"/>
    <property type="match status" value="1"/>
</dbReference>
<reference evidence="11" key="1">
    <citation type="submission" date="2020-11" db="EMBL/GenBank/DDBJ databases">
        <authorList>
            <person name="Tran Van P."/>
        </authorList>
    </citation>
    <scope>NUCLEOTIDE SEQUENCE</scope>
</reference>
<dbReference type="InterPro" id="IPR001783">
    <property type="entry name" value="Lumazine-bd"/>
</dbReference>
<keyword evidence="9" id="KW-0812">Transmembrane</keyword>
<evidence type="ECO:0000256" key="9">
    <source>
        <dbReference type="SAM" id="Phobius"/>
    </source>
</evidence>
<dbReference type="EC" id="2.5.1.9" evidence="4"/>
<feature type="non-terminal residue" evidence="11">
    <location>
        <position position="377"/>
    </location>
</feature>
<accession>A0A7R9LD08</accession>
<dbReference type="FunFam" id="2.40.30.20:FF:000003">
    <property type="entry name" value="Riboflavin synthase, alpha subunit"/>
    <property type="match status" value="1"/>
</dbReference>
<dbReference type="EMBL" id="OC914995">
    <property type="protein sequence ID" value="CAD7638058.1"/>
    <property type="molecule type" value="Genomic_DNA"/>
</dbReference>
<organism evidence="11">
    <name type="scientific">Oppiella nova</name>
    <dbReference type="NCBI Taxonomy" id="334625"/>
    <lineage>
        <taxon>Eukaryota</taxon>
        <taxon>Metazoa</taxon>
        <taxon>Ecdysozoa</taxon>
        <taxon>Arthropoda</taxon>
        <taxon>Chelicerata</taxon>
        <taxon>Arachnida</taxon>
        <taxon>Acari</taxon>
        <taxon>Acariformes</taxon>
        <taxon>Sarcoptiformes</taxon>
        <taxon>Oribatida</taxon>
        <taxon>Brachypylina</taxon>
        <taxon>Oppioidea</taxon>
        <taxon>Oppiidae</taxon>
        <taxon>Oppiella</taxon>
    </lineage>
</organism>
<dbReference type="InterPro" id="IPR017938">
    <property type="entry name" value="Riboflavin_synthase-like_b-brl"/>
</dbReference>
<evidence type="ECO:0000256" key="4">
    <source>
        <dbReference type="ARBA" id="ARBA00012827"/>
    </source>
</evidence>
<keyword evidence="9" id="KW-0472">Membrane</keyword>
<dbReference type="OrthoDB" id="8194160at2759"/>
<dbReference type="FunFam" id="2.40.30.20:FF:000004">
    <property type="entry name" value="Riboflavin synthase, alpha subunit"/>
    <property type="match status" value="1"/>
</dbReference>
<dbReference type="Proteomes" id="UP000728032">
    <property type="component" value="Unassembled WGS sequence"/>
</dbReference>
<keyword evidence="8" id="KW-0677">Repeat</keyword>
<feature type="domain" description="Lumazine-binding" evidence="10">
    <location>
        <begin position="97"/>
        <end position="193"/>
    </location>
</feature>
<keyword evidence="7" id="KW-0808">Transferase</keyword>
<evidence type="ECO:0000313" key="12">
    <source>
        <dbReference type="Proteomes" id="UP000728032"/>
    </source>
</evidence>
<evidence type="ECO:0000256" key="6">
    <source>
        <dbReference type="ARBA" id="ARBA00022619"/>
    </source>
</evidence>
<dbReference type="Pfam" id="PF09335">
    <property type="entry name" value="VTT_dom"/>
    <property type="match status" value="1"/>
</dbReference>
<dbReference type="InterPro" id="IPR026017">
    <property type="entry name" value="Lumazine-bd_dom"/>
</dbReference>
<comment type="pathway">
    <text evidence="3">Cofactor biosynthesis; riboflavin biosynthesis; riboflavin from 2-hydroxy-3-oxobutyl phosphate and 5-amino-6-(D-ribitylamino)uracil: step 2/2.</text>
</comment>
<dbReference type="PANTHER" id="PTHR21098">
    <property type="entry name" value="RIBOFLAVIN SYNTHASE ALPHA CHAIN"/>
    <property type="match status" value="1"/>
</dbReference>
<dbReference type="GO" id="GO:0004746">
    <property type="term" value="F:riboflavin synthase activity"/>
    <property type="evidence" value="ECO:0007669"/>
    <property type="project" value="UniProtKB-EC"/>
</dbReference>
<evidence type="ECO:0000313" key="11">
    <source>
        <dbReference type="EMBL" id="CAD7638058.1"/>
    </source>
</evidence>
<dbReference type="AlphaFoldDB" id="A0A7R9LD08"/>
<keyword evidence="9" id="KW-1133">Transmembrane helix</keyword>
<sequence>MFTGIIESLGKVESLQNVGGDVRLRIQTDLDMSDVHLGDSIATNGICLTVIDWGENWYAADVSRESLNRSTLASWKAGQAVNVEKAMLPTTRFGGHIVSGHVDAVGEITVVRSDARSLYFEVTAPVEIAKYLAEKGSVTVDGISLTINHLRGNILSLNLIPHTAERTNIGTWKVGSQVNLEVDVLARYIERLLLGDKAAEPKAESKLSMEFLAANEQLLPTFLENYGLWIYAILFLIIFAETGSVFMFFLPGDSLLIAVGALCSTAESVHLHYMGVLLIIASILGYMVNYYTGRALGFKFFHAHSRWFKPEYIKKTNHYFEKHGGKTILVARFVPFVRSFAPFAAGAGHMKMPVFMLYNILGGWIWIALLLGAGYGA</sequence>
<keyword evidence="6" id="KW-0686">Riboflavin biosynthesis</keyword>
<feature type="domain" description="Lumazine-binding" evidence="10">
    <location>
        <begin position="1"/>
        <end position="96"/>
    </location>
</feature>
<dbReference type="Pfam" id="PF00677">
    <property type="entry name" value="Lum_binding"/>
    <property type="match status" value="2"/>
</dbReference>
<evidence type="ECO:0000256" key="8">
    <source>
        <dbReference type="ARBA" id="ARBA00022737"/>
    </source>
</evidence>
<keyword evidence="12" id="KW-1185">Reference proteome</keyword>
<evidence type="ECO:0000256" key="5">
    <source>
        <dbReference type="ARBA" id="ARBA00013950"/>
    </source>
</evidence>
<name>A0A7R9LD08_9ACAR</name>
<evidence type="ECO:0000256" key="2">
    <source>
        <dbReference type="ARBA" id="ARBA00002803"/>
    </source>
</evidence>
<proteinExistence type="predicted"/>
<feature type="transmembrane region" description="Helical" evidence="9">
    <location>
        <begin position="270"/>
        <end position="291"/>
    </location>
</feature>
<dbReference type="SUPFAM" id="SSF63380">
    <property type="entry name" value="Riboflavin synthase domain-like"/>
    <property type="match status" value="2"/>
</dbReference>
<feature type="transmembrane region" description="Helical" evidence="9">
    <location>
        <begin position="228"/>
        <end position="250"/>
    </location>
</feature>
<dbReference type="EMBL" id="CAJPVJ010000170">
    <property type="protein sequence ID" value="CAG2161582.1"/>
    <property type="molecule type" value="Genomic_DNA"/>
</dbReference>
<protein>
    <recommendedName>
        <fullName evidence="5">Riboflavin synthase</fullName>
        <ecNumber evidence="4">2.5.1.9</ecNumber>
    </recommendedName>
</protein>
<dbReference type="InterPro" id="IPR032816">
    <property type="entry name" value="VTT_dom"/>
</dbReference>
<feature type="transmembrane region" description="Helical" evidence="9">
    <location>
        <begin position="355"/>
        <end position="375"/>
    </location>
</feature>
<evidence type="ECO:0000256" key="3">
    <source>
        <dbReference type="ARBA" id="ARBA00004887"/>
    </source>
</evidence>
<evidence type="ECO:0000256" key="1">
    <source>
        <dbReference type="ARBA" id="ARBA00000968"/>
    </source>
</evidence>